<evidence type="ECO:0000256" key="1">
    <source>
        <dbReference type="ARBA" id="ARBA00022679"/>
    </source>
</evidence>
<dbReference type="InterPro" id="IPR000182">
    <property type="entry name" value="GNAT_dom"/>
</dbReference>
<evidence type="ECO:0000256" key="2">
    <source>
        <dbReference type="ARBA" id="ARBA00023315"/>
    </source>
</evidence>
<comment type="caution">
    <text evidence="4">The sequence shown here is derived from an EMBL/GenBank/DDBJ whole genome shotgun (WGS) entry which is preliminary data.</text>
</comment>
<dbReference type="EMBL" id="JGCY01000325">
    <property type="protein sequence ID" value="EXY74038.1"/>
    <property type="molecule type" value="Genomic_DNA"/>
</dbReference>
<accession>A0A015UJC4</accession>
<dbReference type="CDD" id="cd04301">
    <property type="entry name" value="NAT_SF"/>
    <property type="match status" value="1"/>
</dbReference>
<sequence length="165" mass="19241">MFTIRKATSDDCKLINELANQVFPATYKEILSTEQLDYMMEWMYAPENIRKQMEEEGHVYFIAYQGDEPCGYVSVQPQDADVFHLQKIYVLPGFQGAHLGSKLFDHAVQYIKEIHPSPCLMELNVNRNNKALHFYEHKGMKKLREGDFPIGNGYYMNDYIMGLEL</sequence>
<organism evidence="4 5">
    <name type="scientific">Bacteroides fragilis str. 3988T(B)14</name>
    <dbReference type="NCBI Taxonomy" id="1339315"/>
    <lineage>
        <taxon>Bacteria</taxon>
        <taxon>Pseudomonadati</taxon>
        <taxon>Bacteroidota</taxon>
        <taxon>Bacteroidia</taxon>
        <taxon>Bacteroidales</taxon>
        <taxon>Bacteroidaceae</taxon>
        <taxon>Bacteroides</taxon>
    </lineage>
</organism>
<gene>
    <name evidence="4" type="ORF">M124_2192</name>
</gene>
<dbReference type="PATRIC" id="fig|1339315.3.peg.2905"/>
<dbReference type="RefSeq" id="WP_005788183.1">
    <property type="nucleotide sequence ID" value="NZ_JGCY01000325.1"/>
</dbReference>
<dbReference type="InterPro" id="IPR016181">
    <property type="entry name" value="Acyl_CoA_acyltransferase"/>
</dbReference>
<keyword evidence="1 4" id="KW-0808">Transferase</keyword>
<dbReference type="Pfam" id="PF00583">
    <property type="entry name" value="Acetyltransf_1"/>
    <property type="match status" value="1"/>
</dbReference>
<dbReference type="Gene3D" id="3.40.630.30">
    <property type="match status" value="1"/>
</dbReference>
<feature type="domain" description="N-acetyltransferase" evidence="3">
    <location>
        <begin position="2"/>
        <end position="165"/>
    </location>
</feature>
<dbReference type="GO" id="GO:0016747">
    <property type="term" value="F:acyltransferase activity, transferring groups other than amino-acyl groups"/>
    <property type="evidence" value="ECO:0007669"/>
    <property type="project" value="InterPro"/>
</dbReference>
<evidence type="ECO:0000259" key="3">
    <source>
        <dbReference type="PROSITE" id="PS51186"/>
    </source>
</evidence>
<dbReference type="PANTHER" id="PTHR43800:SF1">
    <property type="entry name" value="PEPTIDYL-LYSINE N-ACETYLTRANSFERASE YJAB"/>
    <property type="match status" value="1"/>
</dbReference>
<evidence type="ECO:0000313" key="5">
    <source>
        <dbReference type="Proteomes" id="UP000020529"/>
    </source>
</evidence>
<dbReference type="PANTHER" id="PTHR43800">
    <property type="entry name" value="PEPTIDYL-LYSINE N-ACETYLTRANSFERASE YJAB"/>
    <property type="match status" value="1"/>
</dbReference>
<dbReference type="Proteomes" id="UP000020529">
    <property type="component" value="Unassembled WGS sequence"/>
</dbReference>
<name>A0A015UJC4_BACFG</name>
<proteinExistence type="predicted"/>
<keyword evidence="2" id="KW-0012">Acyltransferase</keyword>
<dbReference type="SUPFAM" id="SSF55729">
    <property type="entry name" value="Acyl-CoA N-acyltransferases (Nat)"/>
    <property type="match status" value="1"/>
</dbReference>
<evidence type="ECO:0000313" key="4">
    <source>
        <dbReference type="EMBL" id="EXY74038.1"/>
    </source>
</evidence>
<reference evidence="4 5" key="1">
    <citation type="submission" date="2014-02" db="EMBL/GenBank/DDBJ databases">
        <authorList>
            <person name="Sears C."/>
            <person name="Carroll K."/>
            <person name="Sack B.R."/>
            <person name="Qadri F."/>
            <person name="Myers L.L."/>
            <person name="Chung G.-T."/>
            <person name="Escheverria P."/>
            <person name="Fraser C.M."/>
            <person name="Sadzewicz L."/>
            <person name="Shefchek K.A."/>
            <person name="Tallon L."/>
            <person name="Das S.P."/>
            <person name="Daugherty S."/>
            <person name="Mongodin E.F."/>
        </authorList>
    </citation>
    <scope>NUCLEOTIDE SEQUENCE [LARGE SCALE GENOMIC DNA]</scope>
    <source>
        <strain evidence="5">3988T(B)14</strain>
    </source>
</reference>
<dbReference type="PROSITE" id="PS51186">
    <property type="entry name" value="GNAT"/>
    <property type="match status" value="1"/>
</dbReference>
<protein>
    <submittedName>
        <fullName evidence="4">Acetyltransferase family protein</fullName>
    </submittedName>
</protein>
<dbReference type="AlphaFoldDB" id="A0A015UJC4"/>
<dbReference type="GeneID" id="60370144"/>